<evidence type="ECO:0000313" key="4">
    <source>
        <dbReference type="EMBL" id="MEF2113485.1"/>
    </source>
</evidence>
<dbReference type="EMBL" id="JAZHFS010000013">
    <property type="protein sequence ID" value="MEF2113485.1"/>
    <property type="molecule type" value="Genomic_DNA"/>
</dbReference>
<feature type="transmembrane region" description="Helical" evidence="3">
    <location>
        <begin position="574"/>
        <end position="593"/>
    </location>
</feature>
<gene>
    <name evidence="4" type="ORF">SJI18_14340</name>
</gene>
<proteinExistence type="predicted"/>
<keyword evidence="3" id="KW-0472">Membrane</keyword>
<evidence type="ECO:0000256" key="1">
    <source>
        <dbReference type="ARBA" id="ARBA00022612"/>
    </source>
</evidence>
<dbReference type="RefSeq" id="WP_216252088.1">
    <property type="nucleotide sequence ID" value="NZ_JAZHFS010000013.1"/>
</dbReference>
<keyword evidence="3" id="KW-1133">Transmembrane helix</keyword>
<dbReference type="PANTHER" id="PTHR37813">
    <property type="entry name" value="FELS-2 PROPHAGE PROTEIN"/>
    <property type="match status" value="1"/>
</dbReference>
<accession>A0ABU7UQ19</accession>
<reference evidence="4 5" key="1">
    <citation type="submission" date="2023-11" db="EMBL/GenBank/DDBJ databases">
        <title>Draft genome sequence of a psychrophilic Clostridium strain from permafrost water brine.</title>
        <authorList>
            <person name="Shcherbakova V.A."/>
            <person name="Trubitsyn V.E."/>
            <person name="Zakharyuk A.G."/>
        </authorList>
    </citation>
    <scope>NUCLEOTIDE SEQUENCE [LARGE SCALE GENOMIC DNA]</scope>
    <source>
        <strain evidence="4 5">14F</strain>
    </source>
</reference>
<evidence type="ECO:0000256" key="2">
    <source>
        <dbReference type="SAM" id="Coils"/>
    </source>
</evidence>
<evidence type="ECO:0000256" key="3">
    <source>
        <dbReference type="SAM" id="Phobius"/>
    </source>
</evidence>
<feature type="coiled-coil region" evidence="2">
    <location>
        <begin position="100"/>
        <end position="127"/>
    </location>
</feature>
<keyword evidence="2" id="KW-0175">Coiled coil</keyword>
<comment type="caution">
    <text evidence="4">The sequence shown here is derived from an EMBL/GenBank/DDBJ whole genome shotgun (WGS) entry which is preliminary data.</text>
</comment>
<dbReference type="Proteomes" id="UP001498469">
    <property type="component" value="Unassembled WGS sequence"/>
</dbReference>
<feature type="transmembrane region" description="Helical" evidence="3">
    <location>
        <begin position="443"/>
        <end position="462"/>
    </location>
</feature>
<keyword evidence="5" id="KW-1185">Reference proteome</keyword>
<organism evidence="4 5">
    <name type="scientific">Clostridium frigoriphilum</name>
    <dbReference type="NCBI Taxonomy" id="443253"/>
    <lineage>
        <taxon>Bacteria</taxon>
        <taxon>Bacillati</taxon>
        <taxon>Bacillota</taxon>
        <taxon>Clostridia</taxon>
        <taxon>Eubacteriales</taxon>
        <taxon>Clostridiaceae</taxon>
        <taxon>Clostridium</taxon>
    </lineage>
</organism>
<dbReference type="InterPro" id="IPR010090">
    <property type="entry name" value="Phage_tape_meas"/>
</dbReference>
<feature type="transmembrane region" description="Helical" evidence="3">
    <location>
        <begin position="415"/>
        <end position="437"/>
    </location>
</feature>
<keyword evidence="1" id="KW-1188">Viral release from host cell</keyword>
<dbReference type="PANTHER" id="PTHR37813:SF1">
    <property type="entry name" value="FELS-2 PROPHAGE PROTEIN"/>
    <property type="match status" value="1"/>
</dbReference>
<evidence type="ECO:0000313" key="5">
    <source>
        <dbReference type="Proteomes" id="UP001498469"/>
    </source>
</evidence>
<name>A0ABU7UQ19_9CLOT</name>
<protein>
    <submittedName>
        <fullName evidence="4">Phage tail tape measure protein</fullName>
    </submittedName>
</protein>
<feature type="transmembrane region" description="Helical" evidence="3">
    <location>
        <begin position="385"/>
        <end position="403"/>
    </location>
</feature>
<sequence>MAADNNTVVARIGLDDKGFQDGVAKIQRGLKLVQSEFAAASSKLGDFGKSTEALKLKTDTLSKQIEIQKDKVAALNKCFEESVEKKGADAKATENLNIKLNYAIADLNKMQNELKQTTEELDTKSSAWYKLSQSMDKAGEKMKAVGEKVSSVGTKLSATVTLPLLGIGTAATKMAMDAVESENLFEVAMGAMAGDARKWSEDTSKALGLNAYNVRKNVATYNSMLTSMGLTGQESLKMSEGLTQLSYDMASFYNLKPEEAFEKLKSGISGEAEPLKALGILVNDTTIKTYAYSNGIAKQGAQLTEAQKVQARYGAIMQATSKAQGDLGRTLDSPTNKLRIMKEQAEQIGIQLGQILIPILEKVIAVIKPLMDKFQGLSKEQQESVIKIGLIVAAIGPIILIVGKVITIIGTLSTIISAVSGFMATAGGMAGVLGTAFTFLTGPVGIAIAIIAGLIAIGVLLYKNWDTIKNSVSQIWQVLSVSIAGSVDTIKNAIVSTWQTIRSTVLPIVEGIASVIKTIWEGVKIGFVFLWEVIKTIFISAWTIISSVVQTYINIVTAVISVAWQLIQLVTTTVWNVISGVISAIWNGIVAFLNPIIQGIVNFVTGSWNNIKAITNTVFNAVYSVISTVWNSIVNFITPILNSIVGALTTAWNTIKATTTTVWKAIEVVLSTVWDGMKNTTTAVWNSLSEFFSTMWGGVTSLFTSTVNGIKNTVSNVWNSILGVTTTVWNNIKSAIMSPITAAVNFVRDEISKIKSFFSGLNITLPHIKLPHFSLQGEFSLSPPKVPQLGVNWYAKGGIFNSPSVIGVGEAGTEAVLPIDKLDELMARAIEKSNTKTKSSGGFTLHIQNFYNNTDKDIEQLAYELGFYSQRVSLAKGGA</sequence>
<dbReference type="NCBIfam" id="TIGR01760">
    <property type="entry name" value="tape_meas_TP901"/>
    <property type="match status" value="1"/>
</dbReference>
<keyword evidence="3" id="KW-0812">Transmembrane</keyword>